<dbReference type="AlphaFoldDB" id="A0A101V0V7"/>
<gene>
    <name evidence="2" type="ORF">AQJ91_14615</name>
</gene>
<feature type="signal peptide" evidence="1">
    <location>
        <begin position="1"/>
        <end position="29"/>
    </location>
</feature>
<dbReference type="OrthoDB" id="4330642at2"/>
<organism evidence="2 3">
    <name type="scientific">Streptomyces dysideae</name>
    <dbReference type="NCBI Taxonomy" id="909626"/>
    <lineage>
        <taxon>Bacteria</taxon>
        <taxon>Bacillati</taxon>
        <taxon>Actinomycetota</taxon>
        <taxon>Actinomycetes</taxon>
        <taxon>Kitasatosporales</taxon>
        <taxon>Streptomycetaceae</taxon>
        <taxon>Streptomyces</taxon>
    </lineage>
</organism>
<proteinExistence type="predicted"/>
<evidence type="ECO:0008006" key="4">
    <source>
        <dbReference type="Google" id="ProtNLM"/>
    </source>
</evidence>
<dbReference type="STRING" id="909626.AQJ91_14615"/>
<evidence type="ECO:0000313" key="2">
    <source>
        <dbReference type="EMBL" id="KUO20373.1"/>
    </source>
</evidence>
<accession>A0A101V0V7</accession>
<comment type="caution">
    <text evidence="2">The sequence shown here is derived from an EMBL/GenBank/DDBJ whole genome shotgun (WGS) entry which is preliminary data.</text>
</comment>
<name>A0A101V0V7_9ACTN</name>
<sequence length="111" mass="11432">MHARRILAASMMSAALVGTALIAGTPAIAQTNASAASCTALALETVVIRDRTSLNGTALAQLNKGETAPSPCQMYYGGSYTKCGITSTRWVKVTKHGVTGYVVGTCVKQPA</sequence>
<keyword evidence="1" id="KW-0732">Signal</keyword>
<keyword evidence="3" id="KW-1185">Reference proteome</keyword>
<dbReference type="EMBL" id="LMXB01000038">
    <property type="protein sequence ID" value="KUO20373.1"/>
    <property type="molecule type" value="Genomic_DNA"/>
</dbReference>
<feature type="chain" id="PRO_5007108639" description="SH3b domain-containing protein" evidence="1">
    <location>
        <begin position="30"/>
        <end position="111"/>
    </location>
</feature>
<dbReference type="Proteomes" id="UP000053260">
    <property type="component" value="Unassembled WGS sequence"/>
</dbReference>
<evidence type="ECO:0000256" key="1">
    <source>
        <dbReference type="SAM" id="SignalP"/>
    </source>
</evidence>
<evidence type="ECO:0000313" key="3">
    <source>
        <dbReference type="Proteomes" id="UP000053260"/>
    </source>
</evidence>
<protein>
    <recommendedName>
        <fullName evidence="4">SH3b domain-containing protein</fullName>
    </recommendedName>
</protein>
<reference evidence="2 3" key="1">
    <citation type="submission" date="2015-10" db="EMBL/GenBank/DDBJ databases">
        <title>Draft genome sequence of Streptomyces sp. RV15, isolated from a marine sponge.</title>
        <authorList>
            <person name="Ruckert C."/>
            <person name="Abdelmohsen U.R."/>
            <person name="Winkler A."/>
            <person name="Hentschel U."/>
            <person name="Kalinowski J."/>
            <person name="Kampfer P."/>
            <person name="Glaeser S."/>
        </authorList>
    </citation>
    <scope>NUCLEOTIDE SEQUENCE [LARGE SCALE GENOMIC DNA]</scope>
    <source>
        <strain evidence="2 3">RV15</strain>
    </source>
</reference>
<dbReference type="RefSeq" id="WP_067020872.1">
    <property type="nucleotide sequence ID" value="NZ_KQ949081.1"/>
</dbReference>